<sequence length="356" mass="41312">MEFEYKPDYERTRERFEAFWQREIIDRPPVSIAMHKPGAAAIPEKQYATYRERWLDIDHRVEEMDAQMAATDYLYDSLPIAFPNLGPEIFSAWCGCGYEYGESTTWSTPAIEDWERDFDSTRLNMEHPLFKLMIEFTEKLIARGKGKFIVGLTDLHPGGDHVAALRDPQNLAIDMIDNPDWVRKALSRSMPEYYAAYGVFYNMLRSAGMPITSWTPIIHDGTFYIPSNDFSCMVSKRMFDDIFLPGIAQECKFYERSIYHLDGPGALRHLDSLLEIPELDAIQWVCGAGNENYSRWIEVYQRIQQAGKGIQLMCDISELDEVFETLRPEGVWFSSISGIRDRETADKVVERISRWK</sequence>
<reference evidence="1" key="2">
    <citation type="journal article" date="2021" name="PeerJ">
        <title>Extensive microbial diversity within the chicken gut microbiome revealed by metagenomics and culture.</title>
        <authorList>
            <person name="Gilroy R."/>
            <person name="Ravi A."/>
            <person name="Getino M."/>
            <person name="Pursley I."/>
            <person name="Horton D.L."/>
            <person name="Alikhan N.F."/>
            <person name="Baker D."/>
            <person name="Gharbi K."/>
            <person name="Hall N."/>
            <person name="Watson M."/>
            <person name="Adriaenssens E.M."/>
            <person name="Foster-Nyarko E."/>
            <person name="Jarju S."/>
            <person name="Secka A."/>
            <person name="Antonio M."/>
            <person name="Oren A."/>
            <person name="Chaudhuri R.R."/>
            <person name="La Ragione R."/>
            <person name="Hildebrand F."/>
            <person name="Pallen M.J."/>
        </authorList>
    </citation>
    <scope>NUCLEOTIDE SEQUENCE</scope>
    <source>
        <strain evidence="1">ChiSxjej2B14-8506</strain>
    </source>
</reference>
<name>A0A9D1LT12_9FIRM</name>
<dbReference type="EMBL" id="DVNK01000056">
    <property type="protein sequence ID" value="HIU47457.1"/>
    <property type="molecule type" value="Genomic_DNA"/>
</dbReference>
<dbReference type="AlphaFoldDB" id="A0A9D1LT12"/>
<dbReference type="InterPro" id="IPR038071">
    <property type="entry name" value="UROD/MetE-like_sf"/>
</dbReference>
<evidence type="ECO:0000313" key="2">
    <source>
        <dbReference type="Proteomes" id="UP000824123"/>
    </source>
</evidence>
<evidence type="ECO:0000313" key="1">
    <source>
        <dbReference type="EMBL" id="HIU47457.1"/>
    </source>
</evidence>
<dbReference type="Proteomes" id="UP000824123">
    <property type="component" value="Unassembled WGS sequence"/>
</dbReference>
<accession>A0A9D1LT12</accession>
<evidence type="ECO:0008006" key="3">
    <source>
        <dbReference type="Google" id="ProtNLM"/>
    </source>
</evidence>
<reference evidence="1" key="1">
    <citation type="submission" date="2020-10" db="EMBL/GenBank/DDBJ databases">
        <authorList>
            <person name="Gilroy R."/>
        </authorList>
    </citation>
    <scope>NUCLEOTIDE SEQUENCE</scope>
    <source>
        <strain evidence="1">ChiSxjej2B14-8506</strain>
    </source>
</reference>
<protein>
    <recommendedName>
        <fullName evidence="3">Uroporphyrinogen decarboxylase (URO-D) domain-containing protein</fullName>
    </recommendedName>
</protein>
<proteinExistence type="predicted"/>
<gene>
    <name evidence="1" type="ORF">IAC59_09420</name>
</gene>
<dbReference type="Gene3D" id="3.20.20.210">
    <property type="match status" value="1"/>
</dbReference>
<organism evidence="1 2">
    <name type="scientific">Candidatus Fimadaptatus faecigallinarum</name>
    <dbReference type="NCBI Taxonomy" id="2840814"/>
    <lineage>
        <taxon>Bacteria</taxon>
        <taxon>Bacillati</taxon>
        <taxon>Bacillota</taxon>
        <taxon>Clostridia</taxon>
        <taxon>Eubacteriales</taxon>
        <taxon>Candidatus Fimadaptatus</taxon>
    </lineage>
</organism>
<comment type="caution">
    <text evidence="1">The sequence shown here is derived from an EMBL/GenBank/DDBJ whole genome shotgun (WGS) entry which is preliminary data.</text>
</comment>